<dbReference type="OrthoDB" id="306388at2"/>
<dbReference type="STRING" id="1464123.SAMN05444126_1521"/>
<dbReference type="PANTHER" id="PTHR24321">
    <property type="entry name" value="DEHYDROGENASES, SHORT CHAIN"/>
    <property type="match status" value="1"/>
</dbReference>
<dbReference type="InterPro" id="IPR002347">
    <property type="entry name" value="SDR_fam"/>
</dbReference>
<dbReference type="GO" id="GO:0008206">
    <property type="term" value="P:bile acid metabolic process"/>
    <property type="evidence" value="ECO:0007669"/>
    <property type="project" value="UniProtKB-ARBA"/>
</dbReference>
<comment type="similarity">
    <text evidence="1">Belongs to the short-chain dehydrogenases/reductases (SDR) family.</text>
</comment>
<dbReference type="GO" id="GO:0016491">
    <property type="term" value="F:oxidoreductase activity"/>
    <property type="evidence" value="ECO:0007669"/>
    <property type="project" value="UniProtKB-KW"/>
</dbReference>
<proteinExistence type="inferred from homology"/>
<keyword evidence="4" id="KW-1185">Reference proteome</keyword>
<name>A0A1H9WW51_9BACI</name>
<dbReference type="NCBIfam" id="NF005559">
    <property type="entry name" value="PRK07231.1"/>
    <property type="match status" value="1"/>
</dbReference>
<dbReference type="PANTHER" id="PTHR24321:SF15">
    <property type="entry name" value="OXIDOREDUCTASE UCPA"/>
    <property type="match status" value="1"/>
</dbReference>
<dbReference type="PRINTS" id="PR00081">
    <property type="entry name" value="GDHRDH"/>
</dbReference>
<dbReference type="PRINTS" id="PR00080">
    <property type="entry name" value="SDRFAMILY"/>
</dbReference>
<protein>
    <submittedName>
        <fullName evidence="3">NAD(P)-dependent dehydrogenase, short-chain alcohol dehydrogenase family</fullName>
    </submittedName>
</protein>
<dbReference type="EMBL" id="FOGV01000052">
    <property type="protein sequence ID" value="SES38039.1"/>
    <property type="molecule type" value="Genomic_DNA"/>
</dbReference>
<organism evidence="3 4">
    <name type="scientific">Salisediminibacterium halotolerans</name>
    <dbReference type="NCBI Taxonomy" id="517425"/>
    <lineage>
        <taxon>Bacteria</taxon>
        <taxon>Bacillati</taxon>
        <taxon>Bacillota</taxon>
        <taxon>Bacilli</taxon>
        <taxon>Bacillales</taxon>
        <taxon>Bacillaceae</taxon>
        <taxon>Salisediminibacterium</taxon>
    </lineage>
</organism>
<evidence type="ECO:0000256" key="1">
    <source>
        <dbReference type="ARBA" id="ARBA00006484"/>
    </source>
</evidence>
<dbReference type="Proteomes" id="UP000199318">
    <property type="component" value="Unassembled WGS sequence"/>
</dbReference>
<dbReference type="Gene3D" id="3.40.50.720">
    <property type="entry name" value="NAD(P)-binding Rossmann-like Domain"/>
    <property type="match status" value="1"/>
</dbReference>
<dbReference type="InterPro" id="IPR036291">
    <property type="entry name" value="NAD(P)-bd_dom_sf"/>
</dbReference>
<accession>A0A1H9WW51</accession>
<dbReference type="SUPFAM" id="SSF51735">
    <property type="entry name" value="NAD(P)-binding Rossmann-fold domains"/>
    <property type="match status" value="1"/>
</dbReference>
<dbReference type="RefSeq" id="WP_093075387.1">
    <property type="nucleotide sequence ID" value="NZ_BJVE01000084.1"/>
</dbReference>
<dbReference type="FunFam" id="3.40.50.720:FF:000084">
    <property type="entry name" value="Short-chain dehydrogenase reductase"/>
    <property type="match status" value="1"/>
</dbReference>
<dbReference type="CDD" id="cd05233">
    <property type="entry name" value="SDR_c"/>
    <property type="match status" value="1"/>
</dbReference>
<reference evidence="4" key="1">
    <citation type="submission" date="2016-10" db="EMBL/GenBank/DDBJ databases">
        <authorList>
            <person name="de Groot N.N."/>
        </authorList>
    </citation>
    <scope>NUCLEOTIDE SEQUENCE [LARGE SCALE GENOMIC DNA]</scope>
    <source>
        <strain evidence="4">10nlg</strain>
    </source>
</reference>
<evidence type="ECO:0000313" key="4">
    <source>
        <dbReference type="Proteomes" id="UP000199318"/>
    </source>
</evidence>
<sequence>MDLKGKSAVITGAGGGIGLAVARAFLAEGADVVIVDLNEEAVKKGAEKLSEHGTCFGIAADVANEADVKNYVTFAEEKLGKIDIFVNNAGIEGKYQLITETDTANFDAVINVNVKGVLLGLKHVIPAMAKHKSGSIINTASVGGMIGSPGMASYIASKHAVIGLTRTAALEAVDHGIRVNAVCPAPVNTRMMRSIESGINPENPEGVKDGFAAAIPMKRYAEADEIAQLMLFLASDKASYITGSQYTVDGGMNPN</sequence>
<dbReference type="AlphaFoldDB" id="A0A1H9WW51"/>
<dbReference type="Pfam" id="PF13561">
    <property type="entry name" value="adh_short_C2"/>
    <property type="match status" value="1"/>
</dbReference>
<evidence type="ECO:0000256" key="2">
    <source>
        <dbReference type="ARBA" id="ARBA00023002"/>
    </source>
</evidence>
<comment type="caution">
    <text evidence="3">The sequence shown here is derived from an EMBL/GenBank/DDBJ whole genome shotgun (WGS) entry which is preliminary data.</text>
</comment>
<keyword evidence="2" id="KW-0560">Oxidoreductase</keyword>
<evidence type="ECO:0000313" key="3">
    <source>
        <dbReference type="EMBL" id="SES38039.1"/>
    </source>
</evidence>
<gene>
    <name evidence="3" type="ORF">SAMN05444126_1521</name>
</gene>